<comment type="caution">
    <text evidence="2">The sequence shown here is derived from an EMBL/GenBank/DDBJ whole genome shotgun (WGS) entry which is preliminary data.</text>
</comment>
<dbReference type="Gene3D" id="2.30.130.40">
    <property type="entry name" value="LON domain-like"/>
    <property type="match status" value="1"/>
</dbReference>
<dbReference type="RefSeq" id="WP_261594877.1">
    <property type="nucleotide sequence ID" value="NZ_CAMAPC010000020.1"/>
</dbReference>
<dbReference type="InterPro" id="IPR046336">
    <property type="entry name" value="Lon_prtase_N_sf"/>
</dbReference>
<dbReference type="Proteomes" id="UP001152467">
    <property type="component" value="Unassembled WGS sequence"/>
</dbReference>
<evidence type="ECO:0000313" key="4">
    <source>
        <dbReference type="Proteomes" id="UP001152467"/>
    </source>
</evidence>
<dbReference type="Pfam" id="PF02190">
    <property type="entry name" value="LON_substr_bdg"/>
    <property type="match status" value="1"/>
</dbReference>
<gene>
    <name evidence="2" type="ORF">PSECIP111854_03644</name>
    <name evidence="3" type="ORF">PSECIP111951_03582</name>
</gene>
<evidence type="ECO:0000313" key="3">
    <source>
        <dbReference type="EMBL" id="CAH9066470.1"/>
    </source>
</evidence>
<name>A0A9W4R454_9GAMM</name>
<protein>
    <recommendedName>
        <fullName evidence="1">Lon N-terminal domain-containing protein</fullName>
    </recommendedName>
</protein>
<dbReference type="InterPro" id="IPR003111">
    <property type="entry name" value="Lon_prtase_N"/>
</dbReference>
<dbReference type="SMART" id="SM00464">
    <property type="entry name" value="LON"/>
    <property type="match status" value="1"/>
</dbReference>
<dbReference type="InterPro" id="IPR015947">
    <property type="entry name" value="PUA-like_sf"/>
</dbReference>
<dbReference type="Proteomes" id="UP001152485">
    <property type="component" value="Unassembled WGS sequence"/>
</dbReference>
<dbReference type="EMBL" id="CAMAPC010000020">
    <property type="protein sequence ID" value="CAH9065276.1"/>
    <property type="molecule type" value="Genomic_DNA"/>
</dbReference>
<sequence length="191" mass="22252">MIRAIFPLPVFLLPGGYTKLRIFEPRYLSMVGEALKRDHGFVICKPSEDEQLDITNEGIYVRIVDFSQDQNGQLLVDVHAQHRVHIKLPFQNNQSLTYATISEFSGPLWKHSDDTVSHFTSEMGEMLSHVFYQHPQIDALYQEKHFEDPVWVASRWLELLPIKNSEKHKLQSSVNFEQVVNFLHTVLYKSQ</sequence>
<proteinExistence type="predicted"/>
<feature type="domain" description="Lon N-terminal" evidence="1">
    <location>
        <begin position="2"/>
        <end position="189"/>
    </location>
</feature>
<evidence type="ECO:0000259" key="1">
    <source>
        <dbReference type="SMART" id="SM00464"/>
    </source>
</evidence>
<dbReference type="AlphaFoldDB" id="A0A9W4R454"/>
<organism evidence="2 4">
    <name type="scientific">Pseudoalteromonas holothuriae</name>
    <dbReference type="NCBI Taxonomy" id="2963714"/>
    <lineage>
        <taxon>Bacteria</taxon>
        <taxon>Pseudomonadati</taxon>
        <taxon>Pseudomonadota</taxon>
        <taxon>Gammaproteobacteria</taxon>
        <taxon>Alteromonadales</taxon>
        <taxon>Pseudoalteromonadaceae</taxon>
        <taxon>Pseudoalteromonas</taxon>
    </lineage>
</organism>
<dbReference type="SUPFAM" id="SSF88697">
    <property type="entry name" value="PUA domain-like"/>
    <property type="match status" value="1"/>
</dbReference>
<keyword evidence="4" id="KW-1185">Reference proteome</keyword>
<evidence type="ECO:0000313" key="2">
    <source>
        <dbReference type="EMBL" id="CAH9065276.1"/>
    </source>
</evidence>
<evidence type="ECO:0000313" key="5">
    <source>
        <dbReference type="Proteomes" id="UP001152485"/>
    </source>
</evidence>
<dbReference type="Gene3D" id="1.10.4060.10">
    <property type="entry name" value="BPP1347 like domain"/>
    <property type="match status" value="1"/>
</dbReference>
<accession>A0A9W4R454</accession>
<reference evidence="2 5" key="1">
    <citation type="submission" date="2022-07" db="EMBL/GenBank/DDBJ databases">
        <authorList>
            <person name="Criscuolo A."/>
        </authorList>
    </citation>
    <scope>NUCLEOTIDE SEQUENCE</scope>
    <source>
        <strain evidence="5">CIP 111951</strain>
        <strain evidence="2">CIP111854</strain>
        <strain evidence="3">CIP111951</strain>
    </source>
</reference>
<dbReference type="EMBL" id="CAMAPD010000022">
    <property type="protein sequence ID" value="CAH9066470.1"/>
    <property type="molecule type" value="Genomic_DNA"/>
</dbReference>